<dbReference type="GO" id="GO:0005737">
    <property type="term" value="C:cytoplasm"/>
    <property type="evidence" value="ECO:0007669"/>
    <property type="project" value="TreeGrafter"/>
</dbReference>
<dbReference type="Proteomes" id="UP000550729">
    <property type="component" value="Unassembled WGS sequence"/>
</dbReference>
<dbReference type="RefSeq" id="WP_170196011.1">
    <property type="nucleotide sequence ID" value="NZ_JABBNB010000024.1"/>
</dbReference>
<dbReference type="AlphaFoldDB" id="A0A848KZ66"/>
<reference evidence="2 3" key="1">
    <citation type="submission" date="2020-04" db="EMBL/GenBank/DDBJ databases">
        <title>Gordonia sp. nov. TBRC 11910.</title>
        <authorList>
            <person name="Suriyachadkun C."/>
        </authorList>
    </citation>
    <scope>NUCLEOTIDE SEQUENCE [LARGE SCALE GENOMIC DNA]</scope>
    <source>
        <strain evidence="2 3">TBRC 11910</strain>
    </source>
</reference>
<dbReference type="Pfam" id="PF01266">
    <property type="entry name" value="DAO"/>
    <property type="match status" value="1"/>
</dbReference>
<dbReference type="SUPFAM" id="SSF51905">
    <property type="entry name" value="FAD/NAD(P)-binding domain"/>
    <property type="match status" value="1"/>
</dbReference>
<protein>
    <submittedName>
        <fullName evidence="2">FAD-binding oxidoreductase</fullName>
    </submittedName>
</protein>
<proteinExistence type="predicted"/>
<organism evidence="2 3">
    <name type="scientific">Gordonia asplenii</name>
    <dbReference type="NCBI Taxonomy" id="2725283"/>
    <lineage>
        <taxon>Bacteria</taxon>
        <taxon>Bacillati</taxon>
        <taxon>Actinomycetota</taxon>
        <taxon>Actinomycetes</taxon>
        <taxon>Mycobacteriales</taxon>
        <taxon>Gordoniaceae</taxon>
        <taxon>Gordonia</taxon>
    </lineage>
</organism>
<dbReference type="EMBL" id="JABBNB010000024">
    <property type="protein sequence ID" value="NMO03502.1"/>
    <property type="molecule type" value="Genomic_DNA"/>
</dbReference>
<name>A0A848KZ66_9ACTN</name>
<keyword evidence="3" id="KW-1185">Reference proteome</keyword>
<sequence length="462" mass="50025">MTTDNVQYSTFTGWVDPPTDVRDALTDNLTCQVAVIGGGLAGMSTALRLAQRGVDVVLLEARFCGHGSSSRNAGQLASAPGGDIQLLNLFFGKRMPAMARLTEHAAAYVEQLMATFDIDCDYEQTGNVFAAVSRGQFGRVRRVAKILRGAGIETELGTSEELGIPRGFVGGMREVNGGIMNPGKFTRGVRDAVLASPVRVFEQSKVTDLTRSAGGVVVSTPGGVVRADKVVLATNAFAGEWDVTPRRLSSPMWVTEAETEPIDPQRLAALGWTSRSGLVTQHNIMENYRLTSRNTIVFGVRRIERATSYPLPDRAPDPKLVAELARGFATRFPTLADVRVQRAWGGWIAITSSWLPLAGQLGEHVYYSVACNGHGLAQAPYLGSLIADLIVDGTRHDDLDAVWQAEPKFAPPMMMGPLGLRTIWLVDRFNDLINGSRRNARKGSRVDVGEPQVEQRSFLSAG</sequence>
<evidence type="ECO:0000313" key="2">
    <source>
        <dbReference type="EMBL" id="NMO03502.1"/>
    </source>
</evidence>
<gene>
    <name evidence="2" type="ORF">HH308_20000</name>
</gene>
<dbReference type="InterPro" id="IPR006076">
    <property type="entry name" value="FAD-dep_OxRdtase"/>
</dbReference>
<evidence type="ECO:0000313" key="3">
    <source>
        <dbReference type="Proteomes" id="UP000550729"/>
    </source>
</evidence>
<dbReference type="PANTHER" id="PTHR13847">
    <property type="entry name" value="SARCOSINE DEHYDROGENASE-RELATED"/>
    <property type="match status" value="1"/>
</dbReference>
<dbReference type="PANTHER" id="PTHR13847:SF281">
    <property type="entry name" value="FAD DEPENDENT OXIDOREDUCTASE DOMAIN-CONTAINING PROTEIN"/>
    <property type="match status" value="1"/>
</dbReference>
<feature type="domain" description="FAD dependent oxidoreductase" evidence="1">
    <location>
        <begin position="33"/>
        <end position="389"/>
    </location>
</feature>
<dbReference type="Gene3D" id="3.50.50.60">
    <property type="entry name" value="FAD/NAD(P)-binding domain"/>
    <property type="match status" value="1"/>
</dbReference>
<dbReference type="InterPro" id="IPR036188">
    <property type="entry name" value="FAD/NAD-bd_sf"/>
</dbReference>
<comment type="caution">
    <text evidence="2">The sequence shown here is derived from an EMBL/GenBank/DDBJ whole genome shotgun (WGS) entry which is preliminary data.</text>
</comment>
<evidence type="ECO:0000259" key="1">
    <source>
        <dbReference type="Pfam" id="PF01266"/>
    </source>
</evidence>
<dbReference type="Gene3D" id="3.30.9.10">
    <property type="entry name" value="D-Amino Acid Oxidase, subunit A, domain 2"/>
    <property type="match status" value="1"/>
</dbReference>
<accession>A0A848KZ66</accession>